<dbReference type="RefSeq" id="WP_241053571.1">
    <property type="nucleotide sequence ID" value="NZ_JAKZBV010000001.1"/>
</dbReference>
<accession>A0ABS9U0F2</accession>
<organism evidence="3 4">
    <name type="scientific">Sinomonas terrae</name>
    <dbReference type="NCBI Taxonomy" id="2908838"/>
    <lineage>
        <taxon>Bacteria</taxon>
        <taxon>Bacillati</taxon>
        <taxon>Actinomycetota</taxon>
        <taxon>Actinomycetes</taxon>
        <taxon>Micrococcales</taxon>
        <taxon>Micrococcaceae</taxon>
        <taxon>Sinomonas</taxon>
    </lineage>
</organism>
<feature type="domain" description="D-apionate lactonase N-terminal" evidence="1">
    <location>
        <begin position="2"/>
        <end position="220"/>
    </location>
</feature>
<sequence>MTGTAPERSSARNLSWGPWDLQLRGDELASISYAGVPVLRGIRAVVRNHNWLTLAPHVTEVDVMESDDALHLALDVDWSGYGGSYRGRVEVRIDDDGLAVFFHGTAVESFLGNRIGLVVLHRPDDTGRPIVVGHSDGIQTPARFPTEISPHQPFKDIAAMSWEREGTRFELSFAGDVFETEDQRNWTDASFKTYSTPLSLPFPVRHEAGNRVEQSVRLRAVHTVDVGPAAAGRVPEIGFWLEDPAAAAHEQLAGPLVLEVSPAPRAGDGTVSPSEALKAAERAAHGIDLRLVAATAAEANEVLDRLPLEKVVRLAVFDPATHLTDAVVLGAVAAHGRRIGYRGEILAGVRSHFTELNRSTHPLPDSADGTVYAITSQMHAVEPDSVMDTIGIQPLTARRACEIGGGRPLRIGPITISPRFNAVATQPPRPDELPGPSRLGSEPFGAAWALGSVAALTLPEVSSLSYGIPDDPDAPMVRVLARLAALSGSVVLSSATTPSGPTVYPVRSDTGTTCFLANPHPWPIDVCLAAPDGPTREARIPGWDTAVLALD</sequence>
<evidence type="ECO:0000259" key="1">
    <source>
        <dbReference type="Pfam" id="PF25837"/>
    </source>
</evidence>
<dbReference type="InterPro" id="IPR058787">
    <property type="entry name" value="ApnL_M"/>
</dbReference>
<evidence type="ECO:0000313" key="4">
    <source>
        <dbReference type="Proteomes" id="UP001202922"/>
    </source>
</evidence>
<name>A0ABS9U0F2_9MICC</name>
<evidence type="ECO:0000259" key="2">
    <source>
        <dbReference type="Pfam" id="PF25838"/>
    </source>
</evidence>
<dbReference type="Pfam" id="PF25837">
    <property type="entry name" value="Apionate_lact_N"/>
    <property type="match status" value="1"/>
</dbReference>
<reference evidence="3 4" key="1">
    <citation type="submission" date="2022-03" db="EMBL/GenBank/DDBJ databases">
        <title>Sinomonas sp. isolated from a soil.</title>
        <authorList>
            <person name="Han J."/>
            <person name="Kim D.-U."/>
        </authorList>
    </citation>
    <scope>NUCLEOTIDE SEQUENCE [LARGE SCALE GENOMIC DNA]</scope>
    <source>
        <strain evidence="3 4">5-5</strain>
    </source>
</reference>
<dbReference type="InterPro" id="IPR058788">
    <property type="entry name" value="ApnL_N"/>
</dbReference>
<comment type="caution">
    <text evidence="3">The sequence shown here is derived from an EMBL/GenBank/DDBJ whole genome shotgun (WGS) entry which is preliminary data.</text>
</comment>
<dbReference type="Proteomes" id="UP001202922">
    <property type="component" value="Unassembled WGS sequence"/>
</dbReference>
<keyword evidence="4" id="KW-1185">Reference proteome</keyword>
<gene>
    <name evidence="3" type="ORF">L0M17_08780</name>
</gene>
<evidence type="ECO:0000313" key="3">
    <source>
        <dbReference type="EMBL" id="MCH6470070.1"/>
    </source>
</evidence>
<dbReference type="Pfam" id="PF25838">
    <property type="entry name" value="Apionate_lact_M"/>
    <property type="match status" value="1"/>
</dbReference>
<proteinExistence type="predicted"/>
<protein>
    <submittedName>
        <fullName evidence="3">Uncharacterized protein</fullName>
    </submittedName>
</protein>
<dbReference type="EMBL" id="JAKZBV010000001">
    <property type="protein sequence ID" value="MCH6470070.1"/>
    <property type="molecule type" value="Genomic_DNA"/>
</dbReference>
<feature type="domain" description="D-apionate lactonase TIM barrel" evidence="2">
    <location>
        <begin position="285"/>
        <end position="467"/>
    </location>
</feature>